<feature type="region of interest" description="Disordered" evidence="3">
    <location>
        <begin position="1"/>
        <end position="22"/>
    </location>
</feature>
<accession>A0A0D1YU45</accession>
<feature type="domain" description="GH18" evidence="4">
    <location>
        <begin position="384"/>
        <end position="765"/>
    </location>
</feature>
<evidence type="ECO:0000259" key="4">
    <source>
        <dbReference type="PROSITE" id="PS51910"/>
    </source>
</evidence>
<dbReference type="EC" id="3.2.1.14" evidence="2"/>
<dbReference type="InterPro" id="IPR017853">
    <property type="entry name" value="GH"/>
</dbReference>
<evidence type="ECO:0000313" key="5">
    <source>
        <dbReference type="EMBL" id="KIV86117.1"/>
    </source>
</evidence>
<dbReference type="InterPro" id="IPR011583">
    <property type="entry name" value="Chitinase_II/V-like_cat"/>
</dbReference>
<dbReference type="AlphaFoldDB" id="A0A0D1YU45"/>
<dbReference type="SMART" id="SM00636">
    <property type="entry name" value="Glyco_18"/>
    <property type="match status" value="1"/>
</dbReference>
<dbReference type="InterPro" id="IPR001223">
    <property type="entry name" value="Glyco_hydro18_cat"/>
</dbReference>
<feature type="compositionally biased region" description="Polar residues" evidence="3">
    <location>
        <begin position="175"/>
        <end position="191"/>
    </location>
</feature>
<evidence type="ECO:0000256" key="1">
    <source>
        <dbReference type="ARBA" id="ARBA00008682"/>
    </source>
</evidence>
<dbReference type="Gene3D" id="3.10.50.10">
    <property type="match status" value="1"/>
</dbReference>
<organism evidence="5 6">
    <name type="scientific">Exophiala sideris</name>
    <dbReference type="NCBI Taxonomy" id="1016849"/>
    <lineage>
        <taxon>Eukaryota</taxon>
        <taxon>Fungi</taxon>
        <taxon>Dikarya</taxon>
        <taxon>Ascomycota</taxon>
        <taxon>Pezizomycotina</taxon>
        <taxon>Eurotiomycetes</taxon>
        <taxon>Chaetothyriomycetidae</taxon>
        <taxon>Chaetothyriales</taxon>
        <taxon>Herpotrichiellaceae</taxon>
        <taxon>Exophiala</taxon>
    </lineage>
</organism>
<dbReference type="OrthoDB" id="76388at2759"/>
<feature type="compositionally biased region" description="Basic and acidic residues" evidence="3">
    <location>
        <begin position="8"/>
        <end position="17"/>
    </location>
</feature>
<proteinExistence type="inferred from homology"/>
<reference evidence="5 6" key="1">
    <citation type="submission" date="2015-01" db="EMBL/GenBank/DDBJ databases">
        <title>The Genome Sequence of Exophiala sideris CBS121828.</title>
        <authorList>
            <consortium name="The Broad Institute Genomics Platform"/>
            <person name="Cuomo C."/>
            <person name="de Hoog S."/>
            <person name="Gorbushina A."/>
            <person name="Stielow B."/>
            <person name="Teixiera M."/>
            <person name="Abouelleil A."/>
            <person name="Chapman S.B."/>
            <person name="Priest M."/>
            <person name="Young S.K."/>
            <person name="Wortman J."/>
            <person name="Nusbaum C."/>
            <person name="Birren B."/>
        </authorList>
    </citation>
    <scope>NUCLEOTIDE SEQUENCE [LARGE SCALE GENOMIC DNA]</scope>
    <source>
        <strain evidence="5 6">CBS 121828</strain>
    </source>
</reference>
<protein>
    <recommendedName>
        <fullName evidence="2">chitinase</fullName>
        <ecNumber evidence="2">3.2.1.14</ecNumber>
    </recommendedName>
</protein>
<dbReference type="HOGENOM" id="CLU_020875_0_0_1"/>
<dbReference type="Pfam" id="PF00704">
    <property type="entry name" value="Glyco_hydro_18"/>
    <property type="match status" value="1"/>
</dbReference>
<evidence type="ECO:0000256" key="2">
    <source>
        <dbReference type="ARBA" id="ARBA00012729"/>
    </source>
</evidence>
<dbReference type="PANTHER" id="PTHR11177">
    <property type="entry name" value="CHITINASE"/>
    <property type="match status" value="1"/>
</dbReference>
<dbReference type="EMBL" id="KN846951">
    <property type="protein sequence ID" value="KIV86117.1"/>
    <property type="molecule type" value="Genomic_DNA"/>
</dbReference>
<dbReference type="GO" id="GO:0008843">
    <property type="term" value="F:endochitinase activity"/>
    <property type="evidence" value="ECO:0007669"/>
    <property type="project" value="UniProtKB-EC"/>
</dbReference>
<dbReference type="GO" id="GO:0005576">
    <property type="term" value="C:extracellular region"/>
    <property type="evidence" value="ECO:0007669"/>
    <property type="project" value="TreeGrafter"/>
</dbReference>
<name>A0A0D1YU45_9EURO</name>
<dbReference type="PANTHER" id="PTHR11177:SF317">
    <property type="entry name" value="CHITINASE 12-RELATED"/>
    <property type="match status" value="1"/>
</dbReference>
<feature type="compositionally biased region" description="Polar residues" evidence="3">
    <location>
        <begin position="289"/>
        <end position="311"/>
    </location>
</feature>
<feature type="region of interest" description="Disordered" evidence="3">
    <location>
        <begin position="281"/>
        <end position="379"/>
    </location>
</feature>
<feature type="region of interest" description="Disordered" evidence="3">
    <location>
        <begin position="166"/>
        <end position="196"/>
    </location>
</feature>
<feature type="compositionally biased region" description="Low complexity" evidence="3">
    <location>
        <begin position="325"/>
        <end position="374"/>
    </location>
</feature>
<dbReference type="PROSITE" id="PS51910">
    <property type="entry name" value="GH18_2"/>
    <property type="match status" value="1"/>
</dbReference>
<evidence type="ECO:0000313" key="6">
    <source>
        <dbReference type="Proteomes" id="UP000053599"/>
    </source>
</evidence>
<dbReference type="InterPro" id="IPR029070">
    <property type="entry name" value="Chitinase_insertion_sf"/>
</dbReference>
<dbReference type="InterPro" id="IPR050314">
    <property type="entry name" value="Glycosyl_Hydrlase_18"/>
</dbReference>
<dbReference type="GO" id="GO:0006032">
    <property type="term" value="P:chitin catabolic process"/>
    <property type="evidence" value="ECO:0007669"/>
    <property type="project" value="TreeGrafter"/>
</dbReference>
<dbReference type="SUPFAM" id="SSF51445">
    <property type="entry name" value="(Trans)glycosidases"/>
    <property type="match status" value="1"/>
</dbReference>
<dbReference type="Proteomes" id="UP000053599">
    <property type="component" value="Unassembled WGS sequence"/>
</dbReference>
<dbReference type="GO" id="GO:0005975">
    <property type="term" value="P:carbohydrate metabolic process"/>
    <property type="evidence" value="ECO:0007669"/>
    <property type="project" value="InterPro"/>
</dbReference>
<gene>
    <name evidence="5" type="ORF">PV11_01752</name>
</gene>
<dbReference type="STRING" id="1016849.A0A0D1YU45"/>
<evidence type="ECO:0000256" key="3">
    <source>
        <dbReference type="SAM" id="MobiDB-lite"/>
    </source>
</evidence>
<dbReference type="Gene3D" id="3.20.20.80">
    <property type="entry name" value="Glycosidases"/>
    <property type="match status" value="1"/>
</dbReference>
<comment type="similarity">
    <text evidence="1">Belongs to the glycosyl hydrolase 18 family. Chitinase class V subfamily.</text>
</comment>
<dbReference type="GO" id="GO:0008061">
    <property type="term" value="F:chitin binding"/>
    <property type="evidence" value="ECO:0007669"/>
    <property type="project" value="InterPro"/>
</dbReference>
<sequence>MTSQVGGTRKEPDRGDQIDTNIGELSNEALPGWLLPSRSKTGQVMSNICLSATPSKASVALQSGGWKMLELTVENGFGQGHQSQVRDSDSTMLSILFVSLLIAAVECHPPHNHHRHRRALGQLPSSSSISPYYNTTTVQTTTTVPPETYPTSTAFVPEKTLTLIRIPSDNDHAPGSQSGESGYPQATSPSHDQGDGTVQIISEIDLSILVSYLQGTSSSNDQGTNDVQLADILNVTGLDLSGLDLETLDLNGVDLSDSDLSGLISYLQAAISSIQVASIAGPTPLPDHNGQSGSRQGSPQPYGQQWQSKAQSWSSKPPSPPGPTPDSSTWTTWSVSTTHPPSSHSTTYTPSPISTSNHSNTLTSISSTSSAASPTPTPESWANHTVTGYFGTGVSHTKIFPISKIPWQYLTHINYAFAKTQKDNTISYDPDVMDELSTAAQAHGVKVLLSIGGYGEGGQYFSDIVSTDQGIATFVSSIKAVVQRYGLAGVDLDWEFPGDLHVGTDRPETDAANYLKLLKALKSAMPDGELTAAVHMELFLVQNNSTNELEYVDMTPYIPYFTRLYLMAYDLWNLQDEGKVTAGSNGAFKPNPGNANQQYGYDGIMAWHQNGGFPMEKLSLGIPFYGFGYKLNNDSNPAKDGLYTSVAGHASGSTDEAPDGDSGYWGWRSLKSQNVIVEQSDGSYGAGPGWVSGYDNSSQTPYVYSTSNASVAQQQIISYDDPDSIRIKMDFAKTNGMNGMMFWAMYGDTDDGELSGVLAEGRSTD</sequence>